<keyword evidence="2" id="KW-1185">Reference proteome</keyword>
<name>A0A918CZV0_9BACI</name>
<reference evidence="1" key="1">
    <citation type="journal article" date="2014" name="Int. J. Syst. Evol. Microbiol.">
        <title>Complete genome sequence of Corynebacterium casei LMG S-19264T (=DSM 44701T), isolated from a smear-ripened cheese.</title>
        <authorList>
            <consortium name="US DOE Joint Genome Institute (JGI-PGF)"/>
            <person name="Walter F."/>
            <person name="Albersmeier A."/>
            <person name="Kalinowski J."/>
            <person name="Ruckert C."/>
        </authorList>
    </citation>
    <scope>NUCLEOTIDE SEQUENCE</scope>
    <source>
        <strain evidence="1">JCM 17251</strain>
    </source>
</reference>
<gene>
    <name evidence="1" type="ORF">GCM10007971_08120</name>
</gene>
<protein>
    <recommendedName>
        <fullName evidence="3">DNA alkylation repair protein</fullName>
    </recommendedName>
</protein>
<proteinExistence type="predicted"/>
<dbReference type="AlphaFoldDB" id="A0A918CZV0"/>
<dbReference type="RefSeq" id="WP_156856388.1">
    <property type="nucleotide sequence ID" value="NZ_BMOS01000004.1"/>
</dbReference>
<evidence type="ECO:0008006" key="3">
    <source>
        <dbReference type="Google" id="ProtNLM"/>
    </source>
</evidence>
<dbReference type="Proteomes" id="UP000624041">
    <property type="component" value="Unassembled WGS sequence"/>
</dbReference>
<dbReference type="EMBL" id="BMOS01000004">
    <property type="protein sequence ID" value="GGN52495.1"/>
    <property type="molecule type" value="Genomic_DNA"/>
</dbReference>
<sequence>MNKPYRCPNCKTNRSRFNLIEQTATPVKLDAKTGEILEEYTSEDTLLFHQAYNGPQYRIQCGVCGLIENEKMFEQFAEYDGN</sequence>
<evidence type="ECO:0000313" key="2">
    <source>
        <dbReference type="Proteomes" id="UP000624041"/>
    </source>
</evidence>
<organism evidence="1 2">
    <name type="scientific">Oceanobacillus indicireducens</name>
    <dbReference type="NCBI Taxonomy" id="1004261"/>
    <lineage>
        <taxon>Bacteria</taxon>
        <taxon>Bacillati</taxon>
        <taxon>Bacillota</taxon>
        <taxon>Bacilli</taxon>
        <taxon>Bacillales</taxon>
        <taxon>Bacillaceae</taxon>
        <taxon>Oceanobacillus</taxon>
    </lineage>
</organism>
<evidence type="ECO:0000313" key="1">
    <source>
        <dbReference type="EMBL" id="GGN52495.1"/>
    </source>
</evidence>
<comment type="caution">
    <text evidence="1">The sequence shown here is derived from an EMBL/GenBank/DDBJ whole genome shotgun (WGS) entry which is preliminary data.</text>
</comment>
<accession>A0A918CZV0</accession>
<reference evidence="1" key="2">
    <citation type="submission" date="2020-09" db="EMBL/GenBank/DDBJ databases">
        <authorList>
            <person name="Sun Q."/>
            <person name="Ohkuma M."/>
        </authorList>
    </citation>
    <scope>NUCLEOTIDE SEQUENCE</scope>
    <source>
        <strain evidence="1">JCM 17251</strain>
    </source>
</reference>